<dbReference type="Proteomes" id="UP001217918">
    <property type="component" value="Unassembled WGS sequence"/>
</dbReference>
<name>A0AAD9MAQ2_9PEZI</name>
<dbReference type="SMART" id="SM00879">
    <property type="entry name" value="Brix"/>
    <property type="match status" value="1"/>
</dbReference>
<proteinExistence type="predicted"/>
<dbReference type="SUPFAM" id="SSF52954">
    <property type="entry name" value="Class II aaRS ABD-related"/>
    <property type="match status" value="1"/>
</dbReference>
<dbReference type="AlphaFoldDB" id="A0AAD9MAQ2"/>
<feature type="region of interest" description="Disordered" evidence="1">
    <location>
        <begin position="31"/>
        <end position="65"/>
    </location>
</feature>
<evidence type="ECO:0000313" key="4">
    <source>
        <dbReference type="Proteomes" id="UP001217918"/>
    </source>
</evidence>
<dbReference type="Gene3D" id="3.40.50.10480">
    <property type="entry name" value="Probable brix-domain ribosomal biogenesis protein"/>
    <property type="match status" value="1"/>
</dbReference>
<feature type="domain" description="Brix" evidence="2">
    <location>
        <begin position="88"/>
        <end position="313"/>
    </location>
</feature>
<protein>
    <recommendedName>
        <fullName evidence="2">Brix domain-containing protein</fullName>
    </recommendedName>
</protein>
<feature type="compositionally biased region" description="Basic residues" evidence="1">
    <location>
        <begin position="35"/>
        <end position="48"/>
    </location>
</feature>
<feature type="region of interest" description="Disordered" evidence="1">
    <location>
        <begin position="113"/>
        <end position="191"/>
    </location>
</feature>
<dbReference type="GO" id="GO:0030687">
    <property type="term" value="C:preribosome, large subunit precursor"/>
    <property type="evidence" value="ECO:0007669"/>
    <property type="project" value="TreeGrafter"/>
</dbReference>
<evidence type="ECO:0000259" key="2">
    <source>
        <dbReference type="PROSITE" id="PS50833"/>
    </source>
</evidence>
<gene>
    <name evidence="3" type="ORF">P8C59_003812</name>
</gene>
<evidence type="ECO:0000313" key="3">
    <source>
        <dbReference type="EMBL" id="KAK2069212.1"/>
    </source>
</evidence>
<reference evidence="3" key="1">
    <citation type="journal article" date="2023" name="Mol. Plant Microbe Interact.">
        <title>Elucidating the Obligate Nature and Biological Capacity of an Invasive Fungal Corn Pathogen.</title>
        <authorList>
            <person name="MacCready J.S."/>
            <person name="Roggenkamp E.M."/>
            <person name="Gdanetz K."/>
            <person name="Chilvers M.I."/>
        </authorList>
    </citation>
    <scope>NUCLEOTIDE SEQUENCE</scope>
    <source>
        <strain evidence="3">PM02</strain>
    </source>
</reference>
<feature type="compositionally biased region" description="Acidic residues" evidence="1">
    <location>
        <begin position="129"/>
        <end position="145"/>
    </location>
</feature>
<dbReference type="GO" id="GO:0042134">
    <property type="term" value="F:rRNA primary transcript binding"/>
    <property type="evidence" value="ECO:0007669"/>
    <property type="project" value="InterPro"/>
</dbReference>
<dbReference type="GO" id="GO:0000460">
    <property type="term" value="P:maturation of 5.8S rRNA"/>
    <property type="evidence" value="ECO:0007669"/>
    <property type="project" value="TreeGrafter"/>
</dbReference>
<evidence type="ECO:0000256" key="1">
    <source>
        <dbReference type="SAM" id="MobiDB-lite"/>
    </source>
</evidence>
<dbReference type="InterPro" id="IPR007109">
    <property type="entry name" value="Brix"/>
</dbReference>
<keyword evidence="4" id="KW-1185">Reference proteome</keyword>
<accession>A0AAD9MAQ2</accession>
<organism evidence="3 4">
    <name type="scientific">Phyllachora maydis</name>
    <dbReference type="NCBI Taxonomy" id="1825666"/>
    <lineage>
        <taxon>Eukaryota</taxon>
        <taxon>Fungi</taxon>
        <taxon>Dikarya</taxon>
        <taxon>Ascomycota</taxon>
        <taxon>Pezizomycotina</taxon>
        <taxon>Sordariomycetes</taxon>
        <taxon>Sordariomycetidae</taxon>
        <taxon>Phyllachorales</taxon>
        <taxon>Phyllachoraceae</taxon>
        <taxon>Phyllachora</taxon>
    </lineage>
</organism>
<comment type="caution">
    <text evidence="3">The sequence shown here is derived from an EMBL/GenBank/DDBJ whole genome shotgun (WGS) entry which is preliminary data.</text>
</comment>
<feature type="compositionally biased region" description="Basic and acidic residues" evidence="1">
    <location>
        <begin position="49"/>
        <end position="62"/>
    </location>
</feature>
<dbReference type="GO" id="GO:0005730">
    <property type="term" value="C:nucleolus"/>
    <property type="evidence" value="ECO:0007669"/>
    <property type="project" value="TreeGrafter"/>
</dbReference>
<dbReference type="Pfam" id="PF04427">
    <property type="entry name" value="Brix"/>
    <property type="match status" value="1"/>
</dbReference>
<sequence length="336" mass="37961">MGAQQNGILNGGRSLSFKIGNKLKRRALFVAQKKSSAKARHEERHRRRKEEAKDPSLREARLARNKTVTLEDKRVYDEGHDDSLGAVVDLVQLRTRRLEEEEAEAVREAERCLGDAATEETHEDVDSMLGDEEDEEDDDEQDAEMTELRQRGVQRTAQRSGSLAPEDQKRPTGLSVIHLHPSRPPGPTLTFSISNYAPGHILPGHGNPTNHFPELLLNNFKTPLGLLVAKSFETLFTRPELQGRQVVTLHNMRDFVFVRRHRYVFREKKETEKPVVAADGKEIPGMGGIRTGLQELGPRFTLKLRRVDKGVGRAGSEGEDALKSQQQSCIMRYARY</sequence>
<dbReference type="PANTHER" id="PTHR22734:SF3">
    <property type="entry name" value="RIBOSOME PRODUCTION FACTOR 1"/>
    <property type="match status" value="1"/>
</dbReference>
<dbReference type="InterPro" id="IPR044281">
    <property type="entry name" value="IMP4/RPF1"/>
</dbReference>
<dbReference type="GO" id="GO:0000470">
    <property type="term" value="P:maturation of LSU-rRNA"/>
    <property type="evidence" value="ECO:0007669"/>
    <property type="project" value="TreeGrafter"/>
</dbReference>
<dbReference type="PROSITE" id="PS50833">
    <property type="entry name" value="BRIX"/>
    <property type="match status" value="1"/>
</dbReference>
<dbReference type="EMBL" id="JAQQPM010000003">
    <property type="protein sequence ID" value="KAK2069212.1"/>
    <property type="molecule type" value="Genomic_DNA"/>
</dbReference>
<dbReference type="PANTHER" id="PTHR22734">
    <property type="entry name" value="U3 SMALL NUCLEOLAR RIBONUCLEOPROTEIN PROTEIN IMP4"/>
    <property type="match status" value="1"/>
</dbReference>